<evidence type="ECO:0000313" key="2">
    <source>
        <dbReference type="EMBL" id="KAK1137689.1"/>
    </source>
</evidence>
<proteinExistence type="predicted"/>
<name>A0AA40KYA7_9HYME</name>
<keyword evidence="3" id="KW-1185">Reference proteome</keyword>
<evidence type="ECO:0000313" key="3">
    <source>
        <dbReference type="Proteomes" id="UP001177670"/>
    </source>
</evidence>
<evidence type="ECO:0000256" key="1">
    <source>
        <dbReference type="SAM" id="MobiDB-lite"/>
    </source>
</evidence>
<sequence>MSVESLSARTLGRWKSATGFGNFAVRVSSCFDFVVSILRSSGQFTNTYESGDLRATVPWAKAVTQTSVTRPDNPPAGPRSYREWPTSDGDKKKTGLTRSLRFTGLYPFIHNWSAIVSVGNCTVEEEKMKSNVDVAEDENAD</sequence>
<comment type="caution">
    <text evidence="2">The sequence shown here is derived from an EMBL/GenBank/DDBJ whole genome shotgun (WGS) entry which is preliminary data.</text>
</comment>
<organism evidence="2 3">
    <name type="scientific">Melipona bicolor</name>
    <dbReference type="NCBI Taxonomy" id="60889"/>
    <lineage>
        <taxon>Eukaryota</taxon>
        <taxon>Metazoa</taxon>
        <taxon>Ecdysozoa</taxon>
        <taxon>Arthropoda</taxon>
        <taxon>Hexapoda</taxon>
        <taxon>Insecta</taxon>
        <taxon>Pterygota</taxon>
        <taxon>Neoptera</taxon>
        <taxon>Endopterygota</taxon>
        <taxon>Hymenoptera</taxon>
        <taxon>Apocrita</taxon>
        <taxon>Aculeata</taxon>
        <taxon>Apoidea</taxon>
        <taxon>Anthophila</taxon>
        <taxon>Apidae</taxon>
        <taxon>Melipona</taxon>
    </lineage>
</organism>
<accession>A0AA40KYA7</accession>
<dbReference type="Proteomes" id="UP001177670">
    <property type="component" value="Unassembled WGS sequence"/>
</dbReference>
<gene>
    <name evidence="2" type="ORF">K0M31_002186</name>
</gene>
<dbReference type="EMBL" id="JAHYIQ010000001">
    <property type="protein sequence ID" value="KAK1137689.1"/>
    <property type="molecule type" value="Genomic_DNA"/>
</dbReference>
<dbReference type="AlphaFoldDB" id="A0AA40KYA7"/>
<protein>
    <submittedName>
        <fullName evidence="2">Uncharacterized protein</fullName>
    </submittedName>
</protein>
<reference evidence="2" key="1">
    <citation type="submission" date="2021-10" db="EMBL/GenBank/DDBJ databases">
        <title>Melipona bicolor Genome sequencing and assembly.</title>
        <authorList>
            <person name="Araujo N.S."/>
            <person name="Arias M.C."/>
        </authorList>
    </citation>
    <scope>NUCLEOTIDE SEQUENCE</scope>
    <source>
        <strain evidence="2">USP_2M_L1-L4_2017</strain>
        <tissue evidence="2">Whole body</tissue>
    </source>
</reference>
<feature type="region of interest" description="Disordered" evidence="1">
    <location>
        <begin position="64"/>
        <end position="94"/>
    </location>
</feature>